<protein>
    <submittedName>
        <fullName evidence="2">Uncharacterized protein</fullName>
    </submittedName>
</protein>
<feature type="compositionally biased region" description="Basic and acidic residues" evidence="1">
    <location>
        <begin position="61"/>
        <end position="84"/>
    </location>
</feature>
<dbReference type="EMBL" id="KZ451974">
    <property type="protein sequence ID" value="PKA56328.1"/>
    <property type="molecule type" value="Genomic_DNA"/>
</dbReference>
<gene>
    <name evidence="2" type="ORF">AXF42_Ash011258</name>
</gene>
<name>A0A2I0AL87_9ASPA</name>
<proteinExistence type="predicted"/>
<evidence type="ECO:0000313" key="2">
    <source>
        <dbReference type="EMBL" id="PKA56328.1"/>
    </source>
</evidence>
<dbReference type="Proteomes" id="UP000236161">
    <property type="component" value="Unassembled WGS sequence"/>
</dbReference>
<feature type="compositionally biased region" description="Basic residues" evidence="1">
    <location>
        <begin position="43"/>
        <end position="52"/>
    </location>
</feature>
<feature type="region of interest" description="Disordered" evidence="1">
    <location>
        <begin position="43"/>
        <end position="84"/>
    </location>
</feature>
<evidence type="ECO:0000256" key="1">
    <source>
        <dbReference type="SAM" id="MobiDB-lite"/>
    </source>
</evidence>
<evidence type="ECO:0000313" key="3">
    <source>
        <dbReference type="Proteomes" id="UP000236161"/>
    </source>
</evidence>
<sequence length="84" mass="9259">MTGRKWKKAERWTRRGEADVASTWLGEAVAPTLGSAKLARTKIGPHRARRGGASRALRANQRAERVAGEPARQEEKPDPKLGLM</sequence>
<keyword evidence="3" id="KW-1185">Reference proteome</keyword>
<organism evidence="2 3">
    <name type="scientific">Apostasia shenzhenica</name>
    <dbReference type="NCBI Taxonomy" id="1088818"/>
    <lineage>
        <taxon>Eukaryota</taxon>
        <taxon>Viridiplantae</taxon>
        <taxon>Streptophyta</taxon>
        <taxon>Embryophyta</taxon>
        <taxon>Tracheophyta</taxon>
        <taxon>Spermatophyta</taxon>
        <taxon>Magnoliopsida</taxon>
        <taxon>Liliopsida</taxon>
        <taxon>Asparagales</taxon>
        <taxon>Orchidaceae</taxon>
        <taxon>Apostasioideae</taxon>
        <taxon>Apostasia</taxon>
    </lineage>
</organism>
<dbReference type="AlphaFoldDB" id="A0A2I0AL87"/>
<reference evidence="2 3" key="1">
    <citation type="journal article" date="2017" name="Nature">
        <title>The Apostasia genome and the evolution of orchids.</title>
        <authorList>
            <person name="Zhang G.Q."/>
            <person name="Liu K.W."/>
            <person name="Li Z."/>
            <person name="Lohaus R."/>
            <person name="Hsiao Y.Y."/>
            <person name="Niu S.C."/>
            <person name="Wang J.Y."/>
            <person name="Lin Y.C."/>
            <person name="Xu Q."/>
            <person name="Chen L.J."/>
            <person name="Yoshida K."/>
            <person name="Fujiwara S."/>
            <person name="Wang Z.W."/>
            <person name="Zhang Y.Q."/>
            <person name="Mitsuda N."/>
            <person name="Wang M."/>
            <person name="Liu G.H."/>
            <person name="Pecoraro L."/>
            <person name="Huang H.X."/>
            <person name="Xiao X.J."/>
            <person name="Lin M."/>
            <person name="Wu X.Y."/>
            <person name="Wu W.L."/>
            <person name="Chen Y.Y."/>
            <person name="Chang S.B."/>
            <person name="Sakamoto S."/>
            <person name="Ohme-Takagi M."/>
            <person name="Yagi M."/>
            <person name="Zeng S.J."/>
            <person name="Shen C.Y."/>
            <person name="Yeh C.M."/>
            <person name="Luo Y.B."/>
            <person name="Tsai W.C."/>
            <person name="Van de Peer Y."/>
            <person name="Liu Z.J."/>
        </authorList>
    </citation>
    <scope>NUCLEOTIDE SEQUENCE [LARGE SCALE GENOMIC DNA]</scope>
    <source>
        <strain evidence="3">cv. Shenzhen</strain>
        <tissue evidence="2">Stem</tissue>
    </source>
</reference>
<accession>A0A2I0AL87</accession>